<name>A0A059XYK9_9BACT</name>
<organism evidence="1 2">
    <name type="scientific">Leptospirillum ferriphilum YSK</name>
    <dbReference type="NCBI Taxonomy" id="1441628"/>
    <lineage>
        <taxon>Bacteria</taxon>
        <taxon>Pseudomonadati</taxon>
        <taxon>Nitrospirota</taxon>
        <taxon>Nitrospiria</taxon>
        <taxon>Nitrospirales</taxon>
        <taxon>Nitrospiraceae</taxon>
        <taxon>Leptospirillum</taxon>
    </lineage>
</organism>
<evidence type="ECO:0000313" key="1">
    <source>
        <dbReference type="EMBL" id="AIA30376.1"/>
    </source>
</evidence>
<dbReference type="AlphaFoldDB" id="A0A059XYK9"/>
<dbReference type="HOGENOM" id="CLU_1341895_0_0_0"/>
<dbReference type="RefSeq" id="WP_014960854.1">
    <property type="nucleotide sequence ID" value="NZ_CP007243.1"/>
</dbReference>
<accession>A0A059XYK9</accession>
<dbReference type="Proteomes" id="UP000027059">
    <property type="component" value="Chromosome"/>
</dbReference>
<sequence length="204" mass="23700">MRQNSGAVQFLSTFFFALFCFFGQYNTSPALETPTDVLFVNESGSRLLQGHFDFSSHNVIHYNHFSLDITKNKPYRDGHGRLISIPNTRAFKGAYEVTYHFWHPRKERHLLDAIVVKTYDRNGRLLKHGAFDRGVFVVLLTHDLFHDQRIQFMDIGKFIKGDPSLYVKVRVQNSRKIALVPFTTFLTDFTRRINTVPVASWAVR</sequence>
<proteinExistence type="predicted"/>
<protein>
    <submittedName>
        <fullName evidence="1">Uncharacterized protein</fullName>
    </submittedName>
</protein>
<dbReference type="EMBL" id="CP007243">
    <property type="protein sequence ID" value="AIA30376.1"/>
    <property type="molecule type" value="Genomic_DNA"/>
</dbReference>
<gene>
    <name evidence="1" type="ORF">Y981_05120</name>
</gene>
<dbReference type="OrthoDB" id="9812851at2"/>
<evidence type="ECO:0000313" key="2">
    <source>
        <dbReference type="Proteomes" id="UP000027059"/>
    </source>
</evidence>
<keyword evidence="2" id="KW-1185">Reference proteome</keyword>
<dbReference type="KEGG" id="lfp:Y981_05120"/>
<reference evidence="1 2" key="2">
    <citation type="journal article" date="2015" name="Biomed. Res. Int.">
        <title>Effects of Arsenite Resistance on the Growth and Functional Gene Expression of Leptospirillum ferriphilum and Acidithiobacillus thiooxidans in Pure Culture and Coculture.</title>
        <authorList>
            <person name="Jiang H."/>
            <person name="Liang Y."/>
            <person name="Yin H."/>
            <person name="Xiao Y."/>
            <person name="Guo X."/>
            <person name="Xu Y."/>
            <person name="Hu Q."/>
            <person name="Liu H."/>
            <person name="Liu X."/>
        </authorList>
    </citation>
    <scope>NUCLEOTIDE SEQUENCE [LARGE SCALE GENOMIC DNA]</scope>
    <source>
        <strain evidence="1 2">YSK</strain>
    </source>
</reference>
<reference evidence="2" key="1">
    <citation type="submission" date="2014-02" db="EMBL/GenBank/DDBJ databases">
        <title>Complete genome sequence and comparative genomic analysis of the nitrogen-fixing bacterium Leptospirillum ferriphilum YSK.</title>
        <authorList>
            <person name="Guo X."/>
            <person name="Yin H."/>
            <person name="Liang Y."/>
            <person name="Hu Q."/>
            <person name="Ma L."/>
            <person name="Xiao Y."/>
            <person name="Zhang X."/>
            <person name="Qiu G."/>
            <person name="Liu X."/>
        </authorList>
    </citation>
    <scope>NUCLEOTIDE SEQUENCE [LARGE SCALE GENOMIC DNA]</scope>
    <source>
        <strain evidence="2">YSK</strain>
    </source>
</reference>